<reference evidence="2" key="1">
    <citation type="journal article" date="2023" name="G3 (Bethesda)">
        <title>A reference genome for the long-term kleptoplast-retaining sea slug Elysia crispata morphotype clarki.</title>
        <authorList>
            <person name="Eastman K.E."/>
            <person name="Pendleton A.L."/>
            <person name="Shaikh M.A."/>
            <person name="Suttiyut T."/>
            <person name="Ogas R."/>
            <person name="Tomko P."/>
            <person name="Gavelis G."/>
            <person name="Widhalm J.R."/>
            <person name="Wisecaver J.H."/>
        </authorList>
    </citation>
    <scope>NUCLEOTIDE SEQUENCE</scope>
    <source>
        <strain evidence="2">ECLA1</strain>
    </source>
</reference>
<dbReference type="EMBL" id="JAWDGP010000342">
    <property type="protein sequence ID" value="KAK3801262.1"/>
    <property type="molecule type" value="Genomic_DNA"/>
</dbReference>
<evidence type="ECO:0000256" key="1">
    <source>
        <dbReference type="SAM" id="MobiDB-lite"/>
    </source>
</evidence>
<evidence type="ECO:0000313" key="2">
    <source>
        <dbReference type="EMBL" id="KAK3801262.1"/>
    </source>
</evidence>
<sequence>MLLHMQSDISYKTKGEVRFETSSTSARVRIPQEPLTFDCAISTEPRCVSYLLCWTTHSRLMSRALDRQPPAQHGGRSPGINSRAHTQDGGRSPDINSRAHPPASCNFSPQFPLSWSFFS</sequence>
<dbReference type="Proteomes" id="UP001283361">
    <property type="component" value="Unassembled WGS sequence"/>
</dbReference>
<proteinExistence type="predicted"/>
<comment type="caution">
    <text evidence="2">The sequence shown here is derived from an EMBL/GenBank/DDBJ whole genome shotgun (WGS) entry which is preliminary data.</text>
</comment>
<name>A0AAE1B7X5_9GAST</name>
<gene>
    <name evidence="2" type="ORF">RRG08_067065</name>
</gene>
<accession>A0AAE1B7X5</accession>
<protein>
    <submittedName>
        <fullName evidence="2">Uncharacterized protein</fullName>
    </submittedName>
</protein>
<feature type="region of interest" description="Disordered" evidence="1">
    <location>
        <begin position="64"/>
        <end position="109"/>
    </location>
</feature>
<evidence type="ECO:0000313" key="3">
    <source>
        <dbReference type="Proteomes" id="UP001283361"/>
    </source>
</evidence>
<organism evidence="2 3">
    <name type="scientific">Elysia crispata</name>
    <name type="common">lettuce slug</name>
    <dbReference type="NCBI Taxonomy" id="231223"/>
    <lineage>
        <taxon>Eukaryota</taxon>
        <taxon>Metazoa</taxon>
        <taxon>Spiralia</taxon>
        <taxon>Lophotrochozoa</taxon>
        <taxon>Mollusca</taxon>
        <taxon>Gastropoda</taxon>
        <taxon>Heterobranchia</taxon>
        <taxon>Euthyneura</taxon>
        <taxon>Panpulmonata</taxon>
        <taxon>Sacoglossa</taxon>
        <taxon>Placobranchoidea</taxon>
        <taxon>Plakobranchidae</taxon>
        <taxon>Elysia</taxon>
    </lineage>
</organism>
<dbReference type="AlphaFoldDB" id="A0AAE1B7X5"/>
<keyword evidence="3" id="KW-1185">Reference proteome</keyword>